<feature type="non-terminal residue" evidence="1">
    <location>
        <position position="1"/>
    </location>
</feature>
<evidence type="ECO:0000313" key="1">
    <source>
        <dbReference type="EMBL" id="GIQ92276.1"/>
    </source>
</evidence>
<reference evidence="1 2" key="1">
    <citation type="journal article" date="2018" name="PLoS ONE">
        <title>The draft genome of Kipferlia bialata reveals reductive genome evolution in fornicate parasites.</title>
        <authorList>
            <person name="Tanifuji G."/>
            <person name="Takabayashi S."/>
            <person name="Kume K."/>
            <person name="Takagi M."/>
            <person name="Nakayama T."/>
            <person name="Kamikawa R."/>
            <person name="Inagaki Y."/>
            <person name="Hashimoto T."/>
        </authorList>
    </citation>
    <scope>NUCLEOTIDE SEQUENCE [LARGE SCALE GENOMIC DNA]</scope>
    <source>
        <strain evidence="1">NY0173</strain>
    </source>
</reference>
<proteinExistence type="predicted"/>
<keyword evidence="2" id="KW-1185">Reference proteome</keyword>
<sequence length="31" mass="3556">MDEIDCYDTIAERQILCDPLDAEGWIGIVEE</sequence>
<protein>
    <submittedName>
        <fullName evidence="1">Uncharacterized protein</fullName>
    </submittedName>
</protein>
<name>A0A9K3GS04_9EUKA</name>
<dbReference type="EMBL" id="BDIP01009337">
    <property type="protein sequence ID" value="GIQ92276.1"/>
    <property type="molecule type" value="Genomic_DNA"/>
</dbReference>
<dbReference type="AlphaFoldDB" id="A0A9K3GS04"/>
<comment type="caution">
    <text evidence="1">The sequence shown here is derived from an EMBL/GenBank/DDBJ whole genome shotgun (WGS) entry which is preliminary data.</text>
</comment>
<organism evidence="1 2">
    <name type="scientific">Kipferlia bialata</name>
    <dbReference type="NCBI Taxonomy" id="797122"/>
    <lineage>
        <taxon>Eukaryota</taxon>
        <taxon>Metamonada</taxon>
        <taxon>Carpediemonas-like organisms</taxon>
        <taxon>Kipferlia</taxon>
    </lineage>
</organism>
<gene>
    <name evidence="1" type="ORF">KIPB_015954</name>
</gene>
<dbReference type="Proteomes" id="UP000265618">
    <property type="component" value="Unassembled WGS sequence"/>
</dbReference>
<accession>A0A9K3GS04</accession>
<evidence type="ECO:0000313" key="2">
    <source>
        <dbReference type="Proteomes" id="UP000265618"/>
    </source>
</evidence>